<comment type="caution">
    <text evidence="1">The sequence shown here is derived from an EMBL/GenBank/DDBJ whole genome shotgun (WGS) entry which is preliminary data.</text>
</comment>
<evidence type="ECO:0000313" key="2">
    <source>
        <dbReference type="Proteomes" id="UP000639772"/>
    </source>
</evidence>
<organism evidence="1 2">
    <name type="scientific">Vanilla planifolia</name>
    <name type="common">Vanilla</name>
    <dbReference type="NCBI Taxonomy" id="51239"/>
    <lineage>
        <taxon>Eukaryota</taxon>
        <taxon>Viridiplantae</taxon>
        <taxon>Streptophyta</taxon>
        <taxon>Embryophyta</taxon>
        <taxon>Tracheophyta</taxon>
        <taxon>Spermatophyta</taxon>
        <taxon>Magnoliopsida</taxon>
        <taxon>Liliopsida</taxon>
        <taxon>Asparagales</taxon>
        <taxon>Orchidaceae</taxon>
        <taxon>Vanilloideae</taxon>
        <taxon>Vanilleae</taxon>
        <taxon>Vanilla</taxon>
    </lineage>
</organism>
<proteinExistence type="predicted"/>
<reference evidence="1 2" key="1">
    <citation type="journal article" date="2020" name="Nat. Food">
        <title>A phased Vanilla planifolia genome enables genetic improvement of flavour and production.</title>
        <authorList>
            <person name="Hasing T."/>
            <person name="Tang H."/>
            <person name="Brym M."/>
            <person name="Khazi F."/>
            <person name="Huang T."/>
            <person name="Chambers A.H."/>
        </authorList>
    </citation>
    <scope>NUCLEOTIDE SEQUENCE [LARGE SCALE GENOMIC DNA]</scope>
    <source>
        <tissue evidence="1">Leaf</tissue>
    </source>
</reference>
<dbReference type="Proteomes" id="UP000639772">
    <property type="component" value="Chromosome 3"/>
</dbReference>
<sequence length="195" mass="20891">MSTIPDPFPLQTRDGLTPYRCGDNRYFVMRTRSGGEISRPFGGFGRAGGHRSGEKLVTLAPLDGRDPRALHVGRAMETTGFAAGAAPPVGAIFLRLVAAVLAAHGRRSGQPGPMAWTQLPKAWKEQGRNSFQVLWSEGRLPSPSSLSFLAKTEGKGRRVTECATCGSCLPLLPPSCAAFVLTSMVRQIWDSVLAP</sequence>
<protein>
    <submittedName>
        <fullName evidence="1">Uncharacterized protein</fullName>
    </submittedName>
</protein>
<accession>A0A835VBL6</accession>
<name>A0A835VBL6_VANPL</name>
<evidence type="ECO:0000313" key="1">
    <source>
        <dbReference type="EMBL" id="KAG0490301.1"/>
    </source>
</evidence>
<dbReference type="EMBL" id="JADCNM010000003">
    <property type="protein sequence ID" value="KAG0490301.1"/>
    <property type="molecule type" value="Genomic_DNA"/>
</dbReference>
<dbReference type="AlphaFoldDB" id="A0A835VBL6"/>
<gene>
    <name evidence="1" type="ORF">HPP92_007164</name>
</gene>